<reference evidence="3" key="2">
    <citation type="journal article" date="2023" name="IMA Fungus">
        <title>Comparative genomic study of the Penicillium genus elucidates a diverse pangenome and 15 lateral gene transfer events.</title>
        <authorList>
            <person name="Petersen C."/>
            <person name="Sorensen T."/>
            <person name="Nielsen M.R."/>
            <person name="Sondergaard T.E."/>
            <person name="Sorensen J.L."/>
            <person name="Fitzpatrick D.A."/>
            <person name="Frisvad J.C."/>
            <person name="Nielsen K.L."/>
        </authorList>
    </citation>
    <scope>NUCLEOTIDE SEQUENCE</scope>
    <source>
        <strain evidence="3">IBT 34128</strain>
    </source>
</reference>
<feature type="compositionally biased region" description="Low complexity" evidence="1">
    <location>
        <begin position="64"/>
        <end position="79"/>
    </location>
</feature>
<feature type="compositionally biased region" description="Low complexity" evidence="1">
    <location>
        <begin position="40"/>
        <end position="53"/>
    </location>
</feature>
<comment type="caution">
    <text evidence="3">The sequence shown here is derived from an EMBL/GenBank/DDBJ whole genome shotgun (WGS) entry which is preliminary data.</text>
</comment>
<evidence type="ECO:0000256" key="2">
    <source>
        <dbReference type="SAM" id="SignalP"/>
    </source>
</evidence>
<organism evidence="3 4">
    <name type="scientific">Penicillium alfredii</name>
    <dbReference type="NCBI Taxonomy" id="1506179"/>
    <lineage>
        <taxon>Eukaryota</taxon>
        <taxon>Fungi</taxon>
        <taxon>Dikarya</taxon>
        <taxon>Ascomycota</taxon>
        <taxon>Pezizomycotina</taxon>
        <taxon>Eurotiomycetes</taxon>
        <taxon>Eurotiomycetidae</taxon>
        <taxon>Eurotiales</taxon>
        <taxon>Aspergillaceae</taxon>
        <taxon>Penicillium</taxon>
    </lineage>
</organism>
<evidence type="ECO:0000313" key="4">
    <source>
        <dbReference type="Proteomes" id="UP001141434"/>
    </source>
</evidence>
<evidence type="ECO:0000313" key="3">
    <source>
        <dbReference type="EMBL" id="KAJ5091594.1"/>
    </source>
</evidence>
<feature type="region of interest" description="Disordered" evidence="1">
    <location>
        <begin position="40"/>
        <end position="80"/>
    </location>
</feature>
<feature type="signal peptide" evidence="2">
    <location>
        <begin position="1"/>
        <end position="19"/>
    </location>
</feature>
<keyword evidence="4" id="KW-1185">Reference proteome</keyword>
<dbReference type="Proteomes" id="UP001141434">
    <property type="component" value="Unassembled WGS sequence"/>
</dbReference>
<name>A0A9W9F0Y9_9EURO</name>
<evidence type="ECO:0000256" key="1">
    <source>
        <dbReference type="SAM" id="MobiDB-lite"/>
    </source>
</evidence>
<dbReference type="OrthoDB" id="4477950at2759"/>
<dbReference type="RefSeq" id="XP_056509792.1">
    <property type="nucleotide sequence ID" value="XM_056656992.1"/>
</dbReference>
<proteinExistence type="predicted"/>
<gene>
    <name evidence="3" type="ORF">NUU61_006464</name>
</gene>
<keyword evidence="2" id="KW-0732">Signal</keyword>
<dbReference type="AlphaFoldDB" id="A0A9W9F0Y9"/>
<protein>
    <submittedName>
        <fullName evidence="3">Uncharacterized protein</fullName>
    </submittedName>
</protein>
<feature type="chain" id="PRO_5040909971" evidence="2">
    <location>
        <begin position="20"/>
        <end position="109"/>
    </location>
</feature>
<dbReference type="EMBL" id="JAPMSZ010000009">
    <property type="protein sequence ID" value="KAJ5091594.1"/>
    <property type="molecule type" value="Genomic_DNA"/>
</dbReference>
<dbReference type="GeneID" id="81396161"/>
<reference evidence="3" key="1">
    <citation type="submission" date="2022-11" db="EMBL/GenBank/DDBJ databases">
        <authorList>
            <person name="Petersen C."/>
        </authorList>
    </citation>
    <scope>NUCLEOTIDE SEQUENCE</scope>
    <source>
        <strain evidence="3">IBT 34128</strain>
    </source>
</reference>
<sequence>MQLTSLLTVCVAALASTAAAMPRIAGPYHGVRVPVHVPHNATSSAHNATTTSTRGKKPLSTGLSHSKNSTGSHGSHSSNVANEVSHCHELCSLEAQTCTIAVPEEDAFW</sequence>
<accession>A0A9W9F0Y9</accession>